<proteinExistence type="predicted"/>
<dbReference type="EMBL" id="JACEIK010002832">
    <property type="protein sequence ID" value="MCD9639058.1"/>
    <property type="molecule type" value="Genomic_DNA"/>
</dbReference>
<comment type="caution">
    <text evidence="2">The sequence shown here is derived from an EMBL/GenBank/DDBJ whole genome shotgun (WGS) entry which is preliminary data.</text>
</comment>
<organism evidence="2 3">
    <name type="scientific">Datura stramonium</name>
    <name type="common">Jimsonweed</name>
    <name type="synonym">Common thornapple</name>
    <dbReference type="NCBI Taxonomy" id="4076"/>
    <lineage>
        <taxon>Eukaryota</taxon>
        <taxon>Viridiplantae</taxon>
        <taxon>Streptophyta</taxon>
        <taxon>Embryophyta</taxon>
        <taxon>Tracheophyta</taxon>
        <taxon>Spermatophyta</taxon>
        <taxon>Magnoliopsida</taxon>
        <taxon>eudicotyledons</taxon>
        <taxon>Gunneridae</taxon>
        <taxon>Pentapetalae</taxon>
        <taxon>asterids</taxon>
        <taxon>lamiids</taxon>
        <taxon>Solanales</taxon>
        <taxon>Solanaceae</taxon>
        <taxon>Solanoideae</taxon>
        <taxon>Datureae</taxon>
        <taxon>Datura</taxon>
    </lineage>
</organism>
<evidence type="ECO:0000313" key="3">
    <source>
        <dbReference type="Proteomes" id="UP000823775"/>
    </source>
</evidence>
<keyword evidence="3" id="KW-1185">Reference proteome</keyword>
<dbReference type="Proteomes" id="UP000823775">
    <property type="component" value="Unassembled WGS sequence"/>
</dbReference>
<reference evidence="2 3" key="1">
    <citation type="journal article" date="2021" name="BMC Genomics">
        <title>Datura genome reveals duplications of psychoactive alkaloid biosynthetic genes and high mutation rate following tissue culture.</title>
        <authorList>
            <person name="Rajewski A."/>
            <person name="Carter-House D."/>
            <person name="Stajich J."/>
            <person name="Litt A."/>
        </authorList>
    </citation>
    <scope>NUCLEOTIDE SEQUENCE [LARGE SCALE GENOMIC DNA]</scope>
    <source>
        <strain evidence="2">AR-01</strain>
    </source>
</reference>
<feature type="region of interest" description="Disordered" evidence="1">
    <location>
        <begin position="1"/>
        <end position="23"/>
    </location>
</feature>
<gene>
    <name evidence="2" type="ORF">HAX54_023338</name>
</gene>
<evidence type="ECO:0000256" key="1">
    <source>
        <dbReference type="SAM" id="MobiDB-lite"/>
    </source>
</evidence>
<protein>
    <submittedName>
        <fullName evidence="2">Uncharacterized protein</fullName>
    </submittedName>
</protein>
<sequence>MGVEDVLTKESARLGEARPHGPARRDAVTYSLRGVADGSSLRWQGTRHGRLRCREAHVRLPCGARSSIKQKVKRYHSMVHERPIASANQRVHVGMLIPLPNQVCQGANNILLSVDRGYRVYQGPELSIQNICNRGQDIDHSSTTAVAKAQQSYDGGNFVNI</sequence>
<name>A0ABS8UW18_DATST</name>
<evidence type="ECO:0000313" key="2">
    <source>
        <dbReference type="EMBL" id="MCD9639058.1"/>
    </source>
</evidence>
<accession>A0ABS8UW18</accession>